<accession>A0ABQ7LE06</accession>
<proteinExistence type="predicted"/>
<evidence type="ECO:0000313" key="2">
    <source>
        <dbReference type="EMBL" id="KAG5384011.1"/>
    </source>
</evidence>
<protein>
    <submittedName>
        <fullName evidence="2">Uncharacterized protein</fullName>
    </submittedName>
</protein>
<dbReference type="Proteomes" id="UP000823674">
    <property type="component" value="Chromosome A09"/>
</dbReference>
<gene>
    <name evidence="2" type="primary">A09g506760.1_BraROA</name>
    <name evidence="2" type="ORF">IGI04_035481</name>
</gene>
<name>A0ABQ7LE06_BRACM</name>
<comment type="caution">
    <text evidence="2">The sequence shown here is derived from an EMBL/GenBank/DDBJ whole genome shotgun (WGS) entry which is preliminary data.</text>
</comment>
<sequence>KAHLAAHCDENPRRNSAEKYRRPEILAVDSLSLSPRAASPSFLSPRRVSLLTISLSLSRPTLSLSLLGREQPRVVVVAVWCLNYPRRVDRKKTRRPRSKTVEMRGHSISKNGRLRIEAPVRLSHTESWREEVVIQCKGGPHLVNRMLSMPGQATPQKYNKKRDVTDRLSCVGPRERLVWNRFTEYSLLTPLFPLFFRRTISVNVDGNEGNAPEVLGPVTGHTEISEM</sequence>
<organism evidence="2 3">
    <name type="scientific">Brassica rapa subsp. trilocularis</name>
    <dbReference type="NCBI Taxonomy" id="1813537"/>
    <lineage>
        <taxon>Eukaryota</taxon>
        <taxon>Viridiplantae</taxon>
        <taxon>Streptophyta</taxon>
        <taxon>Embryophyta</taxon>
        <taxon>Tracheophyta</taxon>
        <taxon>Spermatophyta</taxon>
        <taxon>Magnoliopsida</taxon>
        <taxon>eudicotyledons</taxon>
        <taxon>Gunneridae</taxon>
        <taxon>Pentapetalae</taxon>
        <taxon>rosids</taxon>
        <taxon>malvids</taxon>
        <taxon>Brassicales</taxon>
        <taxon>Brassicaceae</taxon>
        <taxon>Brassiceae</taxon>
        <taxon>Brassica</taxon>
    </lineage>
</organism>
<reference evidence="2 3" key="1">
    <citation type="submission" date="2021-03" db="EMBL/GenBank/DDBJ databases">
        <authorList>
            <person name="King G.J."/>
            <person name="Bancroft I."/>
            <person name="Baten A."/>
            <person name="Bloomfield J."/>
            <person name="Borpatragohain P."/>
            <person name="He Z."/>
            <person name="Irish N."/>
            <person name="Irwin J."/>
            <person name="Liu K."/>
            <person name="Mauleon R.P."/>
            <person name="Moore J."/>
            <person name="Morris R."/>
            <person name="Ostergaard L."/>
            <person name="Wang B."/>
            <person name="Wells R."/>
        </authorList>
    </citation>
    <scope>NUCLEOTIDE SEQUENCE [LARGE SCALE GENOMIC DNA]</scope>
    <source>
        <strain evidence="2">R-o-18</strain>
        <tissue evidence="2">Leaf</tissue>
    </source>
</reference>
<evidence type="ECO:0000313" key="3">
    <source>
        <dbReference type="Proteomes" id="UP000823674"/>
    </source>
</evidence>
<feature type="non-terminal residue" evidence="2">
    <location>
        <position position="1"/>
    </location>
</feature>
<keyword evidence="3" id="KW-1185">Reference proteome</keyword>
<feature type="region of interest" description="Disordered" evidence="1">
    <location>
        <begin position="1"/>
        <end position="21"/>
    </location>
</feature>
<evidence type="ECO:0000256" key="1">
    <source>
        <dbReference type="SAM" id="MobiDB-lite"/>
    </source>
</evidence>
<dbReference type="EMBL" id="JADBGQ010000008">
    <property type="protein sequence ID" value="KAG5384011.1"/>
    <property type="molecule type" value="Genomic_DNA"/>
</dbReference>